<dbReference type="Pfam" id="PF13181">
    <property type="entry name" value="TPR_8"/>
    <property type="match status" value="1"/>
</dbReference>
<dbReference type="Pfam" id="PF13432">
    <property type="entry name" value="TPR_16"/>
    <property type="match status" value="2"/>
</dbReference>
<dbReference type="PANTHER" id="PTHR26312">
    <property type="entry name" value="TETRATRICOPEPTIDE REPEAT PROTEIN 5"/>
    <property type="match status" value="1"/>
</dbReference>
<protein>
    <submittedName>
        <fullName evidence="2">Uncharacterized protein</fullName>
    </submittedName>
</protein>
<dbReference type="EMBL" id="BRYB01004057">
    <property type="protein sequence ID" value="GMI24991.1"/>
    <property type="molecule type" value="Genomic_DNA"/>
</dbReference>
<dbReference type="SMART" id="SM00386">
    <property type="entry name" value="HAT"/>
    <property type="match status" value="4"/>
</dbReference>
<keyword evidence="1" id="KW-0802">TPR repeat</keyword>
<dbReference type="InterPro" id="IPR019734">
    <property type="entry name" value="TPR_rpt"/>
</dbReference>
<evidence type="ECO:0000313" key="3">
    <source>
        <dbReference type="Proteomes" id="UP001165060"/>
    </source>
</evidence>
<evidence type="ECO:0000256" key="1">
    <source>
        <dbReference type="PROSITE-ProRule" id="PRU00339"/>
    </source>
</evidence>
<comment type="caution">
    <text evidence="2">The sequence shown here is derived from an EMBL/GenBank/DDBJ whole genome shotgun (WGS) entry which is preliminary data.</text>
</comment>
<accession>A0ABQ6MES9</accession>
<dbReference type="PROSITE" id="PS50005">
    <property type="entry name" value="TPR"/>
    <property type="match status" value="1"/>
</dbReference>
<gene>
    <name evidence="2" type="ORF">TeGR_g7982</name>
</gene>
<sequence length="468" mass="51624">MAFIFSDSPSAPRSMSDSQVEEELTNFQQHLTSSLSASPNDPVVLGTYASFLTTVPSKFTTACTNYESCLKACIDPATKEVSEIYSTPFATFSGMYASFLLGSASGSSTAIKEQADGLFSKALAVEPGNPLLFGDYATYLHRHKKDYAAADAAYRKHLGDFPGHSSIWTKYGNFLKSVKRDVAGAENAYRTAVKRSPLNADCLSSYAVFCHGTKGDHDAAESLYERAYAADPGHVNNLSNYGLFLSEIKCDFQRAEYMYQTAMSVDPAHPNSMYNYAVLCDSGLGKQAEAEELYRQCLETSPNHAFALYNLAVLVEERRGHTETGRQEADELFKSAVTVSKNDAVTIADYGRFKLVCCKEIDQAEQLLKQARNIDPSCIVACYNLGMLYYNCKDDKKTAEECFRDAIKADPDHGETWRYLGRIMADKGDAGNADKFYKKALERAKDAEAAAQIRKEMEGAGKKRRGSK</sequence>
<feature type="repeat" description="TPR" evidence="1">
    <location>
        <begin position="414"/>
        <end position="447"/>
    </location>
</feature>
<dbReference type="SMART" id="SM00028">
    <property type="entry name" value="TPR"/>
    <property type="match status" value="4"/>
</dbReference>
<dbReference type="InterPro" id="IPR003107">
    <property type="entry name" value="HAT"/>
</dbReference>
<dbReference type="Gene3D" id="1.25.40.10">
    <property type="entry name" value="Tetratricopeptide repeat domain"/>
    <property type="match status" value="2"/>
</dbReference>
<name>A0ABQ6MES9_9STRA</name>
<dbReference type="InterPro" id="IPR011990">
    <property type="entry name" value="TPR-like_helical_dom_sf"/>
</dbReference>
<evidence type="ECO:0000313" key="2">
    <source>
        <dbReference type="EMBL" id="GMI24991.1"/>
    </source>
</evidence>
<organism evidence="2 3">
    <name type="scientific">Tetraparma gracilis</name>
    <dbReference type="NCBI Taxonomy" id="2962635"/>
    <lineage>
        <taxon>Eukaryota</taxon>
        <taxon>Sar</taxon>
        <taxon>Stramenopiles</taxon>
        <taxon>Ochrophyta</taxon>
        <taxon>Bolidophyceae</taxon>
        <taxon>Parmales</taxon>
        <taxon>Triparmaceae</taxon>
        <taxon>Tetraparma</taxon>
    </lineage>
</organism>
<dbReference type="Proteomes" id="UP001165060">
    <property type="component" value="Unassembled WGS sequence"/>
</dbReference>
<dbReference type="PANTHER" id="PTHR26312:SF222">
    <property type="entry name" value="EXPRESSED PROTEIN"/>
    <property type="match status" value="1"/>
</dbReference>
<reference evidence="2 3" key="1">
    <citation type="journal article" date="2023" name="Commun. Biol.">
        <title>Genome analysis of Parmales, the sister group of diatoms, reveals the evolutionary specialization of diatoms from phago-mixotrophs to photoautotrophs.</title>
        <authorList>
            <person name="Ban H."/>
            <person name="Sato S."/>
            <person name="Yoshikawa S."/>
            <person name="Yamada K."/>
            <person name="Nakamura Y."/>
            <person name="Ichinomiya M."/>
            <person name="Sato N."/>
            <person name="Blanc-Mathieu R."/>
            <person name="Endo H."/>
            <person name="Kuwata A."/>
            <person name="Ogata H."/>
        </authorList>
    </citation>
    <scope>NUCLEOTIDE SEQUENCE [LARGE SCALE GENOMIC DNA]</scope>
</reference>
<keyword evidence="3" id="KW-1185">Reference proteome</keyword>
<proteinExistence type="predicted"/>
<dbReference type="SUPFAM" id="SSF48452">
    <property type="entry name" value="TPR-like"/>
    <property type="match status" value="1"/>
</dbReference>